<evidence type="ECO:0000313" key="1">
    <source>
        <dbReference type="EMBL" id="KAH8025131.1"/>
    </source>
</evidence>
<keyword evidence="2" id="KW-1185">Reference proteome</keyword>
<accession>A0A9J6DSM2</accession>
<dbReference type="AlphaFoldDB" id="A0A9J6DSM2"/>
<proteinExistence type="predicted"/>
<protein>
    <submittedName>
        <fullName evidence="1">Uncharacterized protein</fullName>
    </submittedName>
</protein>
<name>A0A9J6DSM2_RHIMP</name>
<organism evidence="1 2">
    <name type="scientific">Rhipicephalus microplus</name>
    <name type="common">Cattle tick</name>
    <name type="synonym">Boophilus microplus</name>
    <dbReference type="NCBI Taxonomy" id="6941"/>
    <lineage>
        <taxon>Eukaryota</taxon>
        <taxon>Metazoa</taxon>
        <taxon>Ecdysozoa</taxon>
        <taxon>Arthropoda</taxon>
        <taxon>Chelicerata</taxon>
        <taxon>Arachnida</taxon>
        <taxon>Acari</taxon>
        <taxon>Parasitiformes</taxon>
        <taxon>Ixodida</taxon>
        <taxon>Ixodoidea</taxon>
        <taxon>Ixodidae</taxon>
        <taxon>Rhipicephalinae</taxon>
        <taxon>Rhipicephalus</taxon>
        <taxon>Boophilus</taxon>
    </lineage>
</organism>
<gene>
    <name evidence="1" type="ORF">HPB51_003973</name>
</gene>
<reference evidence="1" key="2">
    <citation type="submission" date="2021-09" db="EMBL/GenBank/DDBJ databases">
        <authorList>
            <person name="Jia N."/>
            <person name="Wang J."/>
            <person name="Shi W."/>
            <person name="Du L."/>
            <person name="Sun Y."/>
            <person name="Zhan W."/>
            <person name="Jiang J."/>
            <person name="Wang Q."/>
            <person name="Zhang B."/>
            <person name="Ji P."/>
            <person name="Sakyi L.B."/>
            <person name="Cui X."/>
            <person name="Yuan T."/>
            <person name="Jiang B."/>
            <person name="Yang W."/>
            <person name="Lam T.T.-Y."/>
            <person name="Chang Q."/>
            <person name="Ding S."/>
            <person name="Wang X."/>
            <person name="Zhu J."/>
            <person name="Ruan X."/>
            <person name="Zhao L."/>
            <person name="Wei J."/>
            <person name="Que T."/>
            <person name="Du C."/>
            <person name="Cheng J."/>
            <person name="Dai P."/>
            <person name="Han X."/>
            <person name="Huang E."/>
            <person name="Gao Y."/>
            <person name="Liu J."/>
            <person name="Shao H."/>
            <person name="Ye R."/>
            <person name="Li L."/>
            <person name="Wei W."/>
            <person name="Wang X."/>
            <person name="Wang C."/>
            <person name="Huo Q."/>
            <person name="Li W."/>
            <person name="Guo W."/>
            <person name="Chen H."/>
            <person name="Chen S."/>
            <person name="Zhou L."/>
            <person name="Zhou L."/>
            <person name="Ni X."/>
            <person name="Tian J."/>
            <person name="Zhou Y."/>
            <person name="Sheng Y."/>
            <person name="Liu T."/>
            <person name="Pan Y."/>
            <person name="Xia L."/>
            <person name="Li J."/>
            <person name="Zhao F."/>
            <person name="Cao W."/>
        </authorList>
    </citation>
    <scope>NUCLEOTIDE SEQUENCE</scope>
    <source>
        <strain evidence="1">Rmic-2018</strain>
        <tissue evidence="1">Larvae</tissue>
    </source>
</reference>
<dbReference type="EMBL" id="JABSTU010000007">
    <property type="protein sequence ID" value="KAH8025131.1"/>
    <property type="molecule type" value="Genomic_DNA"/>
</dbReference>
<reference evidence="1" key="1">
    <citation type="journal article" date="2020" name="Cell">
        <title>Large-Scale Comparative Analyses of Tick Genomes Elucidate Their Genetic Diversity and Vector Capacities.</title>
        <authorList>
            <consortium name="Tick Genome and Microbiome Consortium (TIGMIC)"/>
            <person name="Jia N."/>
            <person name="Wang J."/>
            <person name="Shi W."/>
            <person name="Du L."/>
            <person name="Sun Y."/>
            <person name="Zhan W."/>
            <person name="Jiang J.F."/>
            <person name="Wang Q."/>
            <person name="Zhang B."/>
            <person name="Ji P."/>
            <person name="Bell-Sakyi L."/>
            <person name="Cui X.M."/>
            <person name="Yuan T.T."/>
            <person name="Jiang B.G."/>
            <person name="Yang W.F."/>
            <person name="Lam T.T."/>
            <person name="Chang Q.C."/>
            <person name="Ding S.J."/>
            <person name="Wang X.J."/>
            <person name="Zhu J.G."/>
            <person name="Ruan X.D."/>
            <person name="Zhao L."/>
            <person name="Wei J.T."/>
            <person name="Ye R.Z."/>
            <person name="Que T.C."/>
            <person name="Du C.H."/>
            <person name="Zhou Y.H."/>
            <person name="Cheng J.X."/>
            <person name="Dai P.F."/>
            <person name="Guo W.B."/>
            <person name="Han X.H."/>
            <person name="Huang E.J."/>
            <person name="Li L.F."/>
            <person name="Wei W."/>
            <person name="Gao Y.C."/>
            <person name="Liu J.Z."/>
            <person name="Shao H.Z."/>
            <person name="Wang X."/>
            <person name="Wang C.C."/>
            <person name="Yang T.C."/>
            <person name="Huo Q.B."/>
            <person name="Li W."/>
            <person name="Chen H.Y."/>
            <person name="Chen S.E."/>
            <person name="Zhou L.G."/>
            <person name="Ni X.B."/>
            <person name="Tian J.H."/>
            <person name="Sheng Y."/>
            <person name="Liu T."/>
            <person name="Pan Y.S."/>
            <person name="Xia L.Y."/>
            <person name="Li J."/>
            <person name="Zhao F."/>
            <person name="Cao W.C."/>
        </authorList>
    </citation>
    <scope>NUCLEOTIDE SEQUENCE</scope>
    <source>
        <strain evidence="1">Rmic-2018</strain>
    </source>
</reference>
<comment type="caution">
    <text evidence="1">The sequence shown here is derived from an EMBL/GenBank/DDBJ whole genome shotgun (WGS) entry which is preliminary data.</text>
</comment>
<sequence length="162" mass="18290">MKPVTPSTRLQTVDEACKTLLAEVLERQGVTEGISFSDFRDADSDVQTSPDMSDEAIVALLVEVSPNDSDEDICEAAVNERGCAGGSMRIKLVVGHVNGEGGESRRLLQGENIRGQFCRLQISLQFLYELLQSFLYELLHFLRYPLQFHWLMSVEKDFEFRV</sequence>
<evidence type="ECO:0000313" key="2">
    <source>
        <dbReference type="Proteomes" id="UP000821866"/>
    </source>
</evidence>
<dbReference type="Proteomes" id="UP000821866">
    <property type="component" value="Unassembled WGS sequence"/>
</dbReference>